<dbReference type="CDD" id="cd03392">
    <property type="entry name" value="PAP2_like_2"/>
    <property type="match status" value="1"/>
</dbReference>
<dbReference type="OrthoDB" id="9789113at2"/>
<accession>A0A5C5XJZ6</accession>
<keyword evidence="4" id="KW-1185">Reference proteome</keyword>
<organism evidence="3 4">
    <name type="scientific">Rubinisphaera italica</name>
    <dbReference type="NCBI Taxonomy" id="2527969"/>
    <lineage>
        <taxon>Bacteria</taxon>
        <taxon>Pseudomonadati</taxon>
        <taxon>Planctomycetota</taxon>
        <taxon>Planctomycetia</taxon>
        <taxon>Planctomycetales</taxon>
        <taxon>Planctomycetaceae</taxon>
        <taxon>Rubinisphaera</taxon>
    </lineage>
</organism>
<feature type="transmembrane region" description="Helical" evidence="1">
    <location>
        <begin position="202"/>
        <end position="220"/>
    </location>
</feature>
<proteinExistence type="predicted"/>
<dbReference type="SUPFAM" id="SSF48317">
    <property type="entry name" value="Acid phosphatase/Vanadium-dependent haloperoxidase"/>
    <property type="match status" value="1"/>
</dbReference>
<protein>
    <submittedName>
        <fullName evidence="3">Undecaprenyl pyrophosphate phosphatase</fullName>
    </submittedName>
</protein>
<dbReference type="EMBL" id="SJPG01000001">
    <property type="protein sequence ID" value="TWT62683.1"/>
    <property type="molecule type" value="Genomic_DNA"/>
</dbReference>
<dbReference type="Pfam" id="PF01569">
    <property type="entry name" value="PAP2"/>
    <property type="match status" value="1"/>
</dbReference>
<dbReference type="InterPro" id="IPR036938">
    <property type="entry name" value="PAP2/HPO_sf"/>
</dbReference>
<keyword evidence="1" id="KW-0812">Transmembrane</keyword>
<name>A0A5C5XJZ6_9PLAN</name>
<dbReference type="PANTHER" id="PTHR14969:SF13">
    <property type="entry name" value="AT30094P"/>
    <property type="match status" value="1"/>
</dbReference>
<dbReference type="InterPro" id="IPR000326">
    <property type="entry name" value="PAP2/HPO"/>
</dbReference>
<evidence type="ECO:0000313" key="3">
    <source>
        <dbReference type="EMBL" id="TWT62683.1"/>
    </source>
</evidence>
<evidence type="ECO:0000259" key="2">
    <source>
        <dbReference type="SMART" id="SM00014"/>
    </source>
</evidence>
<comment type="caution">
    <text evidence="3">The sequence shown here is derived from an EMBL/GenBank/DDBJ whole genome shotgun (WGS) entry which is preliminary data.</text>
</comment>
<feature type="transmembrane region" description="Helical" evidence="1">
    <location>
        <begin position="145"/>
        <end position="164"/>
    </location>
</feature>
<sequence length="241" mass="26818">MLQRFVKWLGKHELTTLILIAVIGGGSWGFLKLADEVFEGDSQDFDRAVLLSLRNPDDLTDPLGPLWLEEVGRDVTALGGNAILIFLTISIAGFLVLQKQKWVALFLVCAVVSGMLMSTGLKHFFDRPRPDLVPHGSYVYTQSFPSGHSALSAVTYLTLGALLARVQTSRRLKAYILLLACFITLAVGISRVYLGVHWPTDVIAGWTLGATWAAICWMIFRWFQREKQIDQPETSVDRKPA</sequence>
<feature type="domain" description="Phosphatidic acid phosphatase type 2/haloperoxidase" evidence="2">
    <location>
        <begin position="103"/>
        <end position="217"/>
    </location>
</feature>
<dbReference type="Gene3D" id="1.20.144.10">
    <property type="entry name" value="Phosphatidic acid phosphatase type 2/haloperoxidase"/>
    <property type="match status" value="2"/>
</dbReference>
<dbReference type="AlphaFoldDB" id="A0A5C5XJZ6"/>
<dbReference type="SMART" id="SM00014">
    <property type="entry name" value="acidPPc"/>
    <property type="match status" value="1"/>
</dbReference>
<evidence type="ECO:0000313" key="4">
    <source>
        <dbReference type="Proteomes" id="UP000316095"/>
    </source>
</evidence>
<keyword evidence="1" id="KW-1133">Transmembrane helix</keyword>
<feature type="transmembrane region" description="Helical" evidence="1">
    <location>
        <begin position="75"/>
        <end position="97"/>
    </location>
</feature>
<evidence type="ECO:0000256" key="1">
    <source>
        <dbReference type="SAM" id="Phobius"/>
    </source>
</evidence>
<dbReference type="Proteomes" id="UP000316095">
    <property type="component" value="Unassembled WGS sequence"/>
</dbReference>
<keyword evidence="1" id="KW-0472">Membrane</keyword>
<dbReference type="PANTHER" id="PTHR14969">
    <property type="entry name" value="SPHINGOSINE-1-PHOSPHATE PHOSPHOHYDROLASE"/>
    <property type="match status" value="1"/>
</dbReference>
<feature type="transmembrane region" description="Helical" evidence="1">
    <location>
        <begin position="12"/>
        <end position="31"/>
    </location>
</feature>
<feature type="transmembrane region" description="Helical" evidence="1">
    <location>
        <begin position="104"/>
        <end position="125"/>
    </location>
</feature>
<gene>
    <name evidence="3" type="ORF">Pan54_34270</name>
</gene>
<feature type="transmembrane region" description="Helical" evidence="1">
    <location>
        <begin position="176"/>
        <end position="196"/>
    </location>
</feature>
<dbReference type="RefSeq" id="WP_146504513.1">
    <property type="nucleotide sequence ID" value="NZ_SJPG01000001.1"/>
</dbReference>
<reference evidence="3 4" key="1">
    <citation type="submission" date="2019-02" db="EMBL/GenBank/DDBJ databases">
        <title>Deep-cultivation of Planctomycetes and their phenomic and genomic characterization uncovers novel biology.</title>
        <authorList>
            <person name="Wiegand S."/>
            <person name="Jogler M."/>
            <person name="Boedeker C."/>
            <person name="Pinto D."/>
            <person name="Vollmers J."/>
            <person name="Rivas-Marin E."/>
            <person name="Kohn T."/>
            <person name="Peeters S.H."/>
            <person name="Heuer A."/>
            <person name="Rast P."/>
            <person name="Oberbeckmann S."/>
            <person name="Bunk B."/>
            <person name="Jeske O."/>
            <person name="Meyerdierks A."/>
            <person name="Storesund J.E."/>
            <person name="Kallscheuer N."/>
            <person name="Luecker S."/>
            <person name="Lage O.M."/>
            <person name="Pohl T."/>
            <person name="Merkel B.J."/>
            <person name="Hornburger P."/>
            <person name="Mueller R.-W."/>
            <person name="Bruemmer F."/>
            <person name="Labrenz M."/>
            <person name="Spormann A.M."/>
            <person name="Op Den Camp H."/>
            <person name="Overmann J."/>
            <person name="Amann R."/>
            <person name="Jetten M.S.M."/>
            <person name="Mascher T."/>
            <person name="Medema M.H."/>
            <person name="Devos D.P."/>
            <person name="Kaster A.-K."/>
            <person name="Ovreas L."/>
            <person name="Rohde M."/>
            <person name="Galperin M.Y."/>
            <person name="Jogler C."/>
        </authorList>
    </citation>
    <scope>NUCLEOTIDE SEQUENCE [LARGE SCALE GENOMIC DNA]</scope>
    <source>
        <strain evidence="3 4">Pan54</strain>
    </source>
</reference>